<dbReference type="PANTHER" id="PTHR42953">
    <property type="entry name" value="HIGH-AFFINITY ZINC UPTAKE SYSTEM PROTEIN ZNUA-RELATED"/>
    <property type="match status" value="1"/>
</dbReference>
<dbReference type="PROSITE" id="PS51257">
    <property type="entry name" value="PROKAR_LIPOPROTEIN"/>
    <property type="match status" value="1"/>
</dbReference>
<dbReference type="PRINTS" id="PR00691">
    <property type="entry name" value="ADHESINB"/>
</dbReference>
<dbReference type="InterPro" id="IPR006128">
    <property type="entry name" value="Lipoprotein_PsaA-like"/>
</dbReference>
<dbReference type="STRING" id="71451.RV07_GL000317"/>
<dbReference type="Gene3D" id="3.40.50.1980">
    <property type="entry name" value="Nitrogenase molybdenum iron protein domain"/>
    <property type="match status" value="2"/>
</dbReference>
<dbReference type="EMBL" id="ASWA01000002">
    <property type="protein sequence ID" value="EOT70320.1"/>
    <property type="molecule type" value="Genomic_DNA"/>
</dbReference>
<protein>
    <submittedName>
        <fullName evidence="7">Periplasmic solute binding protein</fullName>
    </submittedName>
</protein>
<evidence type="ECO:0000313" key="9">
    <source>
        <dbReference type="Proteomes" id="UP000013783"/>
    </source>
</evidence>
<feature type="chain" id="PRO_5039185278" evidence="6">
    <location>
        <begin position="22"/>
        <end position="321"/>
    </location>
</feature>
<dbReference type="EMBL" id="AJAK01000030">
    <property type="protein sequence ID" value="EOH72354.1"/>
    <property type="molecule type" value="Genomic_DNA"/>
</dbReference>
<dbReference type="Proteomes" id="UP000014148">
    <property type="component" value="Unassembled WGS sequence"/>
</dbReference>
<evidence type="ECO:0000313" key="7">
    <source>
        <dbReference type="EMBL" id="EOH72354.1"/>
    </source>
</evidence>
<evidence type="ECO:0000313" key="10">
    <source>
        <dbReference type="Proteomes" id="UP000014148"/>
    </source>
</evidence>
<comment type="similarity">
    <text evidence="1 4">Belongs to the bacterial solute-binding protein 9 family.</text>
</comment>
<reference evidence="7 9" key="1">
    <citation type="submission" date="2013-02" db="EMBL/GenBank/DDBJ databases">
        <title>The Genome Sequence of Enterococcus malodoratus ATCC_43197.</title>
        <authorList>
            <consortium name="The Broad Institute Genome Sequencing Platform"/>
            <consortium name="The Broad Institute Genome Sequencing Center for Infectious Disease"/>
            <person name="Earl A.M."/>
            <person name="Gilmore M.S."/>
            <person name="Lebreton F."/>
            <person name="Walker B."/>
            <person name="Young S.K."/>
            <person name="Zeng Q."/>
            <person name="Gargeya S."/>
            <person name="Fitzgerald M."/>
            <person name="Haas B."/>
            <person name="Abouelleil A."/>
            <person name="Alvarado L."/>
            <person name="Arachchi H.M."/>
            <person name="Berlin A.M."/>
            <person name="Chapman S.B."/>
            <person name="Dewar J."/>
            <person name="Goldberg J."/>
            <person name="Griggs A."/>
            <person name="Gujja S."/>
            <person name="Hansen M."/>
            <person name="Howarth C."/>
            <person name="Imamovic A."/>
            <person name="Larimer J."/>
            <person name="McCowan C."/>
            <person name="Murphy C."/>
            <person name="Neiman D."/>
            <person name="Pearson M."/>
            <person name="Priest M."/>
            <person name="Roberts A."/>
            <person name="Saif S."/>
            <person name="Shea T."/>
            <person name="Sisk P."/>
            <person name="Sykes S."/>
            <person name="Wortman J."/>
            <person name="Nusbaum C."/>
            <person name="Birren B."/>
        </authorList>
    </citation>
    <scope>NUCLEOTIDE SEQUENCE [LARGE SCALE GENOMIC DNA]</scope>
    <source>
        <strain evidence="7 9">ATCC 43197</strain>
    </source>
</reference>
<dbReference type="AlphaFoldDB" id="R2R8Q6"/>
<dbReference type="SUPFAM" id="SSF53807">
    <property type="entry name" value="Helical backbone' metal receptor"/>
    <property type="match status" value="1"/>
</dbReference>
<keyword evidence="10" id="KW-1185">Reference proteome</keyword>
<comment type="caution">
    <text evidence="7">The sequence shown here is derived from an EMBL/GenBank/DDBJ whole genome shotgun (WGS) entry which is preliminary data.</text>
</comment>
<dbReference type="GO" id="GO:0046872">
    <property type="term" value="F:metal ion binding"/>
    <property type="evidence" value="ECO:0007669"/>
    <property type="project" value="InterPro"/>
</dbReference>
<keyword evidence="3 6" id="KW-0732">Signal</keyword>
<dbReference type="InterPro" id="IPR006127">
    <property type="entry name" value="ZnuA-like"/>
</dbReference>
<feature type="region of interest" description="Disordered" evidence="5">
    <location>
        <begin position="126"/>
        <end position="148"/>
    </location>
</feature>
<accession>R2R8Q6</accession>
<dbReference type="CDD" id="cd01017">
    <property type="entry name" value="AdcA"/>
    <property type="match status" value="1"/>
</dbReference>
<dbReference type="InterPro" id="IPR050492">
    <property type="entry name" value="Bact_metal-bind_prot9"/>
</dbReference>
<dbReference type="PRINTS" id="PR00690">
    <property type="entry name" value="ADHESNFAMILY"/>
</dbReference>
<dbReference type="InterPro" id="IPR006129">
    <property type="entry name" value="AdhesinB"/>
</dbReference>
<organism evidence="7 9">
    <name type="scientific">Enterococcus malodoratus ATCC 43197</name>
    <dbReference type="NCBI Taxonomy" id="1158601"/>
    <lineage>
        <taxon>Bacteria</taxon>
        <taxon>Bacillati</taxon>
        <taxon>Bacillota</taxon>
        <taxon>Bacilli</taxon>
        <taxon>Lactobacillales</taxon>
        <taxon>Enterococcaceae</taxon>
        <taxon>Enterococcus</taxon>
    </lineage>
</organism>
<gene>
    <name evidence="8" type="ORF">I585_01800</name>
    <name evidence="7" type="ORF">UAI_03938</name>
</gene>
<reference evidence="8 10" key="2">
    <citation type="submission" date="2013-03" db="EMBL/GenBank/DDBJ databases">
        <title>The Genome Sequence of Enterococcus malodoratus ATCC_43197 (PacBio/Illumina hybrid assembly).</title>
        <authorList>
            <consortium name="The Broad Institute Genomics Platform"/>
            <consortium name="The Broad Institute Genome Sequencing Center for Infectious Disease"/>
            <person name="Earl A."/>
            <person name="Russ C."/>
            <person name="Gilmore M."/>
            <person name="Surin D."/>
            <person name="Walker B."/>
            <person name="Young S."/>
            <person name="Zeng Q."/>
            <person name="Gargeya S."/>
            <person name="Fitzgerald M."/>
            <person name="Haas B."/>
            <person name="Abouelleil A."/>
            <person name="Allen A.W."/>
            <person name="Alvarado L."/>
            <person name="Arachchi H.M."/>
            <person name="Berlin A.M."/>
            <person name="Chapman S.B."/>
            <person name="Gainer-Dewar J."/>
            <person name="Goldberg J."/>
            <person name="Griggs A."/>
            <person name="Gujja S."/>
            <person name="Hansen M."/>
            <person name="Howarth C."/>
            <person name="Imamovic A."/>
            <person name="Ireland A."/>
            <person name="Larimer J."/>
            <person name="McCowan C."/>
            <person name="Murphy C."/>
            <person name="Pearson M."/>
            <person name="Poon T.W."/>
            <person name="Priest M."/>
            <person name="Roberts A."/>
            <person name="Saif S."/>
            <person name="Shea T."/>
            <person name="Sisk P."/>
            <person name="Sykes S."/>
            <person name="Wortman J."/>
            <person name="Nusbaum C."/>
            <person name="Birren B."/>
        </authorList>
    </citation>
    <scope>NUCLEOTIDE SEQUENCE [LARGE SCALE GENOMIC DNA]</scope>
    <source>
        <strain evidence="8 10">ATCC 43197</strain>
    </source>
</reference>
<dbReference type="Proteomes" id="UP000013783">
    <property type="component" value="Unassembled WGS sequence"/>
</dbReference>
<dbReference type="OrthoDB" id="9810636at2"/>
<evidence type="ECO:0000256" key="6">
    <source>
        <dbReference type="SAM" id="SignalP"/>
    </source>
</evidence>
<name>R2R8Q6_9ENTE</name>
<evidence type="ECO:0000256" key="5">
    <source>
        <dbReference type="SAM" id="MobiDB-lite"/>
    </source>
</evidence>
<proteinExistence type="inferred from homology"/>
<evidence type="ECO:0000256" key="3">
    <source>
        <dbReference type="ARBA" id="ARBA00022729"/>
    </source>
</evidence>
<dbReference type="eggNOG" id="COG0803">
    <property type="taxonomic scope" value="Bacteria"/>
</dbReference>
<keyword evidence="2 4" id="KW-0813">Transport</keyword>
<evidence type="ECO:0000256" key="2">
    <source>
        <dbReference type="ARBA" id="ARBA00022448"/>
    </source>
</evidence>
<evidence type="ECO:0000313" key="8">
    <source>
        <dbReference type="EMBL" id="EOT70320.1"/>
    </source>
</evidence>
<sequence length="321" mass="36083">MKMQKGLLLLGAVLLSVVLTACGGQEKKETTSEDKIHVMTTFYPMYEFTKQVVGNKGNVELLIPAGTEPHDFEPSAKDLAKISDSDVFVYNSPELETWTDNLTDTINTKKTEVIQASKDIKLMEGAEHDHEEAHDHDSDEHEEHGHDHDLDPHVWLDPVLAIKEVETIRDQLSKKYPEDKAAFEKNAASYIDELKAVDQEYQTTFKDAKNKTFVTQHAAFGYLAKQYGLTQEAIAGISPDQEPSPSRLSELKHYVDDNQVKVIYFEENASSKVAETLSKETGVKLKVLNPLESLTDKQIKDGESYLSVMRENLSALKESIQ</sequence>
<evidence type="ECO:0000256" key="1">
    <source>
        <dbReference type="ARBA" id="ARBA00011028"/>
    </source>
</evidence>
<dbReference type="PATRIC" id="fig|1158601.3.peg.3907"/>
<evidence type="ECO:0000256" key="4">
    <source>
        <dbReference type="RuleBase" id="RU003512"/>
    </source>
</evidence>
<dbReference type="Pfam" id="PF01297">
    <property type="entry name" value="ZnuA"/>
    <property type="match status" value="1"/>
</dbReference>
<dbReference type="GO" id="GO:0030001">
    <property type="term" value="P:metal ion transport"/>
    <property type="evidence" value="ECO:0007669"/>
    <property type="project" value="InterPro"/>
</dbReference>
<dbReference type="RefSeq" id="WP_010742710.1">
    <property type="nucleotide sequence ID" value="NZ_KB946253.1"/>
</dbReference>
<feature type="signal peptide" evidence="6">
    <location>
        <begin position="1"/>
        <end position="21"/>
    </location>
</feature>
<dbReference type="PANTHER" id="PTHR42953:SF3">
    <property type="entry name" value="HIGH-AFFINITY ZINC UPTAKE SYSTEM PROTEIN ZNUA"/>
    <property type="match status" value="1"/>
</dbReference>
<dbReference type="GO" id="GO:0007155">
    <property type="term" value="P:cell adhesion"/>
    <property type="evidence" value="ECO:0007669"/>
    <property type="project" value="InterPro"/>
</dbReference>